<evidence type="ECO:0000256" key="1">
    <source>
        <dbReference type="ARBA" id="ARBA00004651"/>
    </source>
</evidence>
<evidence type="ECO:0000256" key="8">
    <source>
        <dbReference type="SAM" id="Phobius"/>
    </source>
</evidence>
<evidence type="ECO:0000259" key="9">
    <source>
        <dbReference type="Pfam" id="PF04239"/>
    </source>
</evidence>
<evidence type="ECO:0000256" key="2">
    <source>
        <dbReference type="ARBA" id="ARBA00006448"/>
    </source>
</evidence>
<keyword evidence="5 8" id="KW-1133">Transmembrane helix</keyword>
<feature type="transmembrane region" description="Helical" evidence="8">
    <location>
        <begin position="56"/>
        <end position="76"/>
    </location>
</feature>
<dbReference type="OrthoDB" id="1682423at2"/>
<feature type="domain" description="YetF C-terminal" evidence="9">
    <location>
        <begin position="79"/>
        <end position="209"/>
    </location>
</feature>
<dbReference type="Gene3D" id="3.30.240.20">
    <property type="entry name" value="bsu07140 like domains"/>
    <property type="match status" value="2"/>
</dbReference>
<keyword evidence="4 8" id="KW-0812">Transmembrane</keyword>
<evidence type="ECO:0000256" key="4">
    <source>
        <dbReference type="ARBA" id="ARBA00022692"/>
    </source>
</evidence>
<dbReference type="GO" id="GO:0005886">
    <property type="term" value="C:plasma membrane"/>
    <property type="evidence" value="ECO:0007669"/>
    <property type="project" value="UniProtKB-SubCell"/>
</dbReference>
<comment type="similarity">
    <text evidence="2">Belongs to the UPF0702 family.</text>
</comment>
<dbReference type="Proteomes" id="UP000002730">
    <property type="component" value="Chromosome"/>
</dbReference>
<name>D9SRU2_CLOC7</name>
<dbReference type="eggNOG" id="COG2323">
    <property type="taxonomic scope" value="Bacteria"/>
</dbReference>
<evidence type="ECO:0000256" key="7">
    <source>
        <dbReference type="SAM" id="MobiDB-lite"/>
    </source>
</evidence>
<reference evidence="10 11" key="1">
    <citation type="submission" date="2010-08" db="EMBL/GenBank/DDBJ databases">
        <title>Complete sequence of Clostridium cellulovorans 743B.</title>
        <authorList>
            <consortium name="US DOE Joint Genome Institute"/>
            <person name="Lucas S."/>
            <person name="Copeland A."/>
            <person name="Lapidus A."/>
            <person name="Cheng J.-F."/>
            <person name="Bruce D."/>
            <person name="Goodwin L."/>
            <person name="Pitluck S."/>
            <person name="Chertkov O."/>
            <person name="Detter J.C."/>
            <person name="Han C."/>
            <person name="Tapia R."/>
            <person name="Land M."/>
            <person name="Hauser L."/>
            <person name="Chang Y.-J."/>
            <person name="Jeffries C."/>
            <person name="Kyrpides N."/>
            <person name="Ivanova N."/>
            <person name="Mikhailova N."/>
            <person name="Hemme C.L."/>
            <person name="Woyke T."/>
        </authorList>
    </citation>
    <scope>NUCLEOTIDE SEQUENCE [LARGE SCALE GENOMIC DNA]</scope>
    <source>
        <strain evidence="11">ATCC 35296 / DSM 3052 / OCM 3 / 743B</strain>
    </source>
</reference>
<dbReference type="STRING" id="573061.Clocel_0688"/>
<evidence type="ECO:0000256" key="3">
    <source>
        <dbReference type="ARBA" id="ARBA00022475"/>
    </source>
</evidence>
<evidence type="ECO:0000313" key="10">
    <source>
        <dbReference type="EMBL" id="ADL50459.1"/>
    </source>
</evidence>
<dbReference type="EMBL" id="CP002160">
    <property type="protein sequence ID" value="ADL50459.1"/>
    <property type="molecule type" value="Genomic_DNA"/>
</dbReference>
<dbReference type="InterPro" id="IPR023090">
    <property type="entry name" value="UPF0702_alpha/beta_dom_sf"/>
</dbReference>
<accession>D9SRU2</accession>
<evidence type="ECO:0000256" key="6">
    <source>
        <dbReference type="ARBA" id="ARBA00023136"/>
    </source>
</evidence>
<dbReference type="KEGG" id="ccb:Clocel_0688"/>
<dbReference type="PANTHER" id="PTHR34582">
    <property type="entry name" value="UPF0702 TRANSMEMBRANE PROTEIN YCAP"/>
    <property type="match status" value="1"/>
</dbReference>
<comment type="subcellular location">
    <subcellularLocation>
        <location evidence="1">Cell membrane</location>
        <topology evidence="1">Multi-pass membrane protein</topology>
    </subcellularLocation>
</comment>
<dbReference type="RefSeq" id="WP_010074760.1">
    <property type="nucleotide sequence ID" value="NC_014393.1"/>
</dbReference>
<keyword evidence="11" id="KW-1185">Reference proteome</keyword>
<dbReference type="Pfam" id="PF04239">
    <property type="entry name" value="DUF421"/>
    <property type="match status" value="1"/>
</dbReference>
<dbReference type="HOGENOM" id="CLU_077149_0_1_9"/>
<sequence>MYTTIIRTIITFFLIIFTMRLMGKRQIGELQPFELVVTIIVSELASLPIVDSKIPLLYGIIPIITLILLEVMISFIQMKFEKTRILFSSHPSILIKNGYIDFEEMKKQKFNIDDLLEELRLEGYFNIEDIEFAILETCGELSIIPKTELTPPTKKDMNIHCTQDTLPLTLVVDGKIREYNLKLAEKDEKWLINTIQKQGHKDIKDIILALLDCQGELYIQGKNDSKKQNNNQEKSNKNKGKKQ</sequence>
<keyword evidence="3" id="KW-1003">Cell membrane</keyword>
<gene>
    <name evidence="10" type="ordered locus">Clocel_0688</name>
</gene>
<dbReference type="AlphaFoldDB" id="D9SRU2"/>
<organism evidence="10 11">
    <name type="scientific">Clostridium cellulovorans (strain ATCC 35296 / DSM 3052 / OCM 3 / 743B)</name>
    <dbReference type="NCBI Taxonomy" id="573061"/>
    <lineage>
        <taxon>Bacteria</taxon>
        <taxon>Bacillati</taxon>
        <taxon>Bacillota</taxon>
        <taxon>Clostridia</taxon>
        <taxon>Eubacteriales</taxon>
        <taxon>Clostridiaceae</taxon>
        <taxon>Clostridium</taxon>
    </lineage>
</organism>
<keyword evidence="6 8" id="KW-0472">Membrane</keyword>
<protein>
    <recommendedName>
        <fullName evidence="9">YetF C-terminal domain-containing protein</fullName>
    </recommendedName>
</protein>
<feature type="transmembrane region" description="Helical" evidence="8">
    <location>
        <begin position="6"/>
        <end position="23"/>
    </location>
</feature>
<evidence type="ECO:0000313" key="11">
    <source>
        <dbReference type="Proteomes" id="UP000002730"/>
    </source>
</evidence>
<evidence type="ECO:0000256" key="5">
    <source>
        <dbReference type="ARBA" id="ARBA00022989"/>
    </source>
</evidence>
<proteinExistence type="inferred from homology"/>
<feature type="region of interest" description="Disordered" evidence="7">
    <location>
        <begin position="222"/>
        <end position="243"/>
    </location>
</feature>
<dbReference type="PANTHER" id="PTHR34582:SF6">
    <property type="entry name" value="UPF0702 TRANSMEMBRANE PROTEIN YCAP"/>
    <property type="match status" value="1"/>
</dbReference>
<dbReference type="InterPro" id="IPR007353">
    <property type="entry name" value="DUF421"/>
</dbReference>